<dbReference type="RefSeq" id="WP_162361979.1">
    <property type="nucleotide sequence ID" value="NZ_CP047591.1"/>
</dbReference>
<sequence>MSSEIYFEAKKETMAEVESEGGDTLTISQKENIKQKLEELKKIHEQTDYSGMADVEKYRLISKRYDKGFPCMDGKLKTNYDTYKPVAEQAIAEWEDAIPGYLTSRKYSGANYSEFLKKVRRYEGLSNTELIKKTEERYSKNGALTEKVQIMKELWGLGAIDGETYGIFTGSLGYLEAKEYRKAFNVFNIDTQSDNFKNWIKTGGMENLKVDWEELKNNLFQNIDVKIYGDKKQKN</sequence>
<gene>
    <name evidence="1" type="ORF">Ami3637_07170</name>
</gene>
<evidence type="ECO:0000313" key="2">
    <source>
        <dbReference type="Proteomes" id="UP000463883"/>
    </source>
</evidence>
<protein>
    <submittedName>
        <fullName evidence="1">Uncharacterized protein</fullName>
    </submittedName>
</protein>
<organism evidence="1 2">
    <name type="scientific">Aminipila terrae</name>
    <dbReference type="NCBI Taxonomy" id="2697030"/>
    <lineage>
        <taxon>Bacteria</taxon>
        <taxon>Bacillati</taxon>
        <taxon>Bacillota</taxon>
        <taxon>Clostridia</taxon>
        <taxon>Peptostreptococcales</taxon>
        <taxon>Anaerovoracaceae</taxon>
        <taxon>Aminipila</taxon>
    </lineage>
</organism>
<keyword evidence="2" id="KW-1185">Reference proteome</keyword>
<dbReference type="EMBL" id="CP047591">
    <property type="protein sequence ID" value="QHI72209.1"/>
    <property type="molecule type" value="Genomic_DNA"/>
</dbReference>
<accession>A0A6P1MBY0</accession>
<dbReference type="KEGG" id="amic:Ami3637_07170"/>
<proteinExistence type="predicted"/>
<dbReference type="Proteomes" id="UP000463883">
    <property type="component" value="Chromosome"/>
</dbReference>
<reference evidence="1 2" key="1">
    <citation type="submission" date="2020-01" db="EMBL/GenBank/DDBJ databases">
        <title>Genomic analysis of Aminipila sp. CBA3637.</title>
        <authorList>
            <person name="Kim Y.B."/>
            <person name="Roh S.W."/>
        </authorList>
    </citation>
    <scope>NUCLEOTIDE SEQUENCE [LARGE SCALE GENOMIC DNA]</scope>
    <source>
        <strain evidence="1 2">CBA3637</strain>
    </source>
</reference>
<dbReference type="AlphaFoldDB" id="A0A6P1MBY0"/>
<evidence type="ECO:0000313" key="1">
    <source>
        <dbReference type="EMBL" id="QHI72209.1"/>
    </source>
</evidence>
<name>A0A6P1MBY0_9FIRM</name>